<dbReference type="Gene3D" id="3.40.50.1460">
    <property type="match status" value="1"/>
</dbReference>
<dbReference type="Gene3D" id="2.130.10.10">
    <property type="entry name" value="YVTN repeat-like/Quinoprotein amine dehydrogenase"/>
    <property type="match status" value="3"/>
</dbReference>
<dbReference type="InterPro" id="IPR015943">
    <property type="entry name" value="WD40/YVTN_repeat-like_dom_sf"/>
</dbReference>
<dbReference type="PANTHER" id="PTHR19879">
    <property type="entry name" value="TRANSCRIPTION INITIATION FACTOR TFIID"/>
    <property type="match status" value="1"/>
</dbReference>
<feature type="signal peptide" evidence="2">
    <location>
        <begin position="1"/>
        <end position="17"/>
    </location>
</feature>
<dbReference type="SUPFAM" id="SSF52129">
    <property type="entry name" value="Caspase-like"/>
    <property type="match status" value="1"/>
</dbReference>
<organism evidence="4 5">
    <name type="scientific">Iodobacter arcticus</name>
    <dbReference type="NCBI Taxonomy" id="590593"/>
    <lineage>
        <taxon>Bacteria</taxon>
        <taxon>Pseudomonadati</taxon>
        <taxon>Pseudomonadota</taxon>
        <taxon>Betaproteobacteria</taxon>
        <taxon>Neisseriales</taxon>
        <taxon>Chitinibacteraceae</taxon>
        <taxon>Iodobacter</taxon>
    </lineage>
</organism>
<feature type="domain" description="Peptidase C14 caspase" evidence="3">
    <location>
        <begin position="796"/>
        <end position="989"/>
    </location>
</feature>
<dbReference type="Pfam" id="PF00400">
    <property type="entry name" value="WD40"/>
    <property type="match status" value="1"/>
</dbReference>
<dbReference type="InterPro" id="IPR029030">
    <property type="entry name" value="Caspase-like_dom_sf"/>
</dbReference>
<dbReference type="RefSeq" id="WP_380185504.1">
    <property type="nucleotide sequence ID" value="NZ_JBHTBQ010000002.1"/>
</dbReference>
<feature type="repeat" description="WD" evidence="1">
    <location>
        <begin position="29"/>
        <end position="70"/>
    </location>
</feature>
<dbReference type="SUPFAM" id="SSF50998">
    <property type="entry name" value="Quinoprotein alcohol dehydrogenase-like"/>
    <property type="match status" value="1"/>
</dbReference>
<dbReference type="Proteomes" id="UP001596473">
    <property type="component" value="Unassembled WGS sequence"/>
</dbReference>
<dbReference type="InterPro" id="IPR011600">
    <property type="entry name" value="Pept_C14_caspase"/>
</dbReference>
<dbReference type="InterPro" id="IPR011047">
    <property type="entry name" value="Quinoprotein_ADH-like_sf"/>
</dbReference>
<protein>
    <submittedName>
        <fullName evidence="4">Caspase family protein</fullName>
    </submittedName>
</protein>
<accession>A0ABW2QS76</accession>
<evidence type="ECO:0000313" key="5">
    <source>
        <dbReference type="Proteomes" id="UP001596473"/>
    </source>
</evidence>
<dbReference type="InterPro" id="IPR036322">
    <property type="entry name" value="WD40_repeat_dom_sf"/>
</dbReference>
<dbReference type="SUPFAM" id="SSF50978">
    <property type="entry name" value="WD40 repeat-like"/>
    <property type="match status" value="1"/>
</dbReference>
<evidence type="ECO:0000259" key="3">
    <source>
        <dbReference type="Pfam" id="PF00656"/>
    </source>
</evidence>
<dbReference type="PROSITE" id="PS50294">
    <property type="entry name" value="WD_REPEATS_REGION"/>
    <property type="match status" value="1"/>
</dbReference>
<dbReference type="PROSITE" id="PS50082">
    <property type="entry name" value="WD_REPEATS_2"/>
    <property type="match status" value="1"/>
</dbReference>
<sequence>MKRFILLALLSTFSAWAWGESVPVLRLDTPQHHAPIRRIAVDATEQWLLTAGDDKTARIWQLPAGNPVGVLRVPVGTGFEGRLYALTISPDGKTIAIAGDTGAANGPMRVWFFDRASTRLIRTTLLGPGEIKQLRYSPDGQTLAACSASTPTLWLISAQGKVLTNQLLQGNCYGMDFSPQGWLAISEFNRKLSIWHWRNGELKPLAETRDLAGDLPVSVAFSPDGQKLALGYVDIQAPVDIWDSSQLSNGQLKLLQRFKNNDLPFGALSNVAWSSNGQNLAAAGSAYRKEPNYVLRRWDIANGRATDVVINSNTVTALRALPDGSLLFAGFNGRWGRAFSDERIETQPLAIADLRGADNLQIANDGLAVQWTYQYGEQTAWFNLHERIIRMGRAPKSLQSASTRGFSQWENHRQPEFAGKPIALAPGESSRSAARLGEDGLLGADFFIRRLDTSGKVSWQIPSGGEARAIVPTADNKRFVSAHSDGTLRWYQASNGQLLLSLFLHPDGIRWVMWTPQGYYDASPGSDQLLGWQINRGPDRQPDFFPVGKFRKTYHRPDVIDEYLNGWDIDLAIKAANSAILAEQLSPPKPAPLSISQILPPVVELMSPGEITTAADQLAIEVVVRSPADAKAQVLKVRVNGVESDIKNQIDASKLANGQPMRISFPLPAQAASVTIVSGSPNGFSPVALLRVNRPPLPQPAPTVSLTPAPAATPIPMPSKLPVPLAATPAPTPSKIINPPTITPVPSKVIAPAPAIPTPTKVAIAMPAPVPSKISTASPAPVVLKPPPPGKPKLFVLAVGVSKYANPDYDLGLAEKDARDFSRSMEAQRKGSLYGEVSTLLLTDSKATRSQILEGLKWLQSNVSNKDTAVLFLAGHGVTRKDRRYFFLPHDVDTKRLDETAVANEQFTEFIAQTKGQRIFFIDTCHAGNALGGRRFSHDIGQIVNDLSSDENGVVVFSSSTGKQLSQENRDWGNGAFTKILVQGINGAADFRKTGWVTQKGLDFYLSSEVPQLTKGEQTPFTIIPFGIPDFPITERIKGVSK</sequence>
<evidence type="ECO:0000256" key="2">
    <source>
        <dbReference type="SAM" id="SignalP"/>
    </source>
</evidence>
<keyword evidence="5" id="KW-1185">Reference proteome</keyword>
<evidence type="ECO:0000256" key="1">
    <source>
        <dbReference type="PROSITE-ProRule" id="PRU00221"/>
    </source>
</evidence>
<comment type="caution">
    <text evidence="4">The sequence shown here is derived from an EMBL/GenBank/DDBJ whole genome shotgun (WGS) entry which is preliminary data.</text>
</comment>
<evidence type="ECO:0000313" key="4">
    <source>
        <dbReference type="EMBL" id="MFC7418483.1"/>
    </source>
</evidence>
<name>A0ABW2QS76_9NEIS</name>
<keyword evidence="2" id="KW-0732">Signal</keyword>
<dbReference type="EMBL" id="JBHTBQ010000002">
    <property type="protein sequence ID" value="MFC7418483.1"/>
    <property type="molecule type" value="Genomic_DNA"/>
</dbReference>
<gene>
    <name evidence="4" type="ORF">ACFQNF_01140</name>
</gene>
<proteinExistence type="predicted"/>
<dbReference type="PANTHER" id="PTHR19879:SF9">
    <property type="entry name" value="TRANSCRIPTION INITIATION FACTOR TFIID SUBUNIT 5"/>
    <property type="match status" value="1"/>
</dbReference>
<dbReference type="InterPro" id="IPR001680">
    <property type="entry name" value="WD40_rpt"/>
</dbReference>
<dbReference type="SMART" id="SM00320">
    <property type="entry name" value="WD40"/>
    <property type="match status" value="7"/>
</dbReference>
<dbReference type="Pfam" id="PF00656">
    <property type="entry name" value="Peptidase_C14"/>
    <property type="match status" value="1"/>
</dbReference>
<keyword evidence="1" id="KW-0853">WD repeat</keyword>
<feature type="chain" id="PRO_5046164794" evidence="2">
    <location>
        <begin position="18"/>
        <end position="1042"/>
    </location>
</feature>
<reference evidence="5" key="1">
    <citation type="journal article" date="2019" name="Int. J. Syst. Evol. Microbiol.">
        <title>The Global Catalogue of Microorganisms (GCM) 10K type strain sequencing project: providing services to taxonomists for standard genome sequencing and annotation.</title>
        <authorList>
            <consortium name="The Broad Institute Genomics Platform"/>
            <consortium name="The Broad Institute Genome Sequencing Center for Infectious Disease"/>
            <person name="Wu L."/>
            <person name="Ma J."/>
        </authorList>
    </citation>
    <scope>NUCLEOTIDE SEQUENCE [LARGE SCALE GENOMIC DNA]</scope>
    <source>
        <strain evidence="5">CCUG 62945</strain>
    </source>
</reference>